<sequence length="957" mass="105004">MPISSSGSGSSSSEASASHFRPERTATTMKRTGRRPLSDTISLSSLHMIFFFPLSGLASDVLNSLRFLLLFLVPIRFSLPASDLVFGMLRLRPSEITLTPVDVEETRHRMARNQIAVPTARFTRVQRPRVRPNLGPRLRHGPEHSRDDAIICLGNIPILRPRHAIHDSTDDDLGHGIAGTTEHKDDISISNIPPVSLPTERALPISNDSPVEPSIVHGLQLPFRPAPARFASRENTDEDVLSSPPKQSLEYPGLGRTRTNTSEDTNEGTAQSRLPASTDGTFDAPEAPKAPGTALVAERGRVRSVRQHSSHDPSPLRETDAMSSPRQAEMEQERIAGNDTPVVPPPTMYLQGFFASPEQYTFRQYPLEPRTEPLQRSQRSGLMARTMSSNSDPPQSALGRRLDASQPSSTTEDIFWTPLSIGHTQGDISSPIYGSERHRRHSSLEERILAGSQGIADFVHDHYHGLLGRGRAARRGANSTSSGLNVNHHASSQRLSEASSNASLPYSYYELPVSRHSSSNHSQGEQLLHSQYDGAASSREDSCGAYYSIRPSHVHLRPPPTRVSSFSSPNLAVPLGQHGVSPAPSSPYSHGPKGSTRPTRQDSLTGSSAQPGASTTLISSPDFVGRGRDAASAAQRDLSSPLELLEQRASSSLLRMGGAMHTASGSSQRSSEIPSVFHYQVADFDEQQTRRRTPGSNDMRQSSGNNTRARMSTTRRRPAVTRAGHRSSENLPVGAQVNLGRIQNGLAMEGGTMRGGDLQTSPIPLRFSIPQGSSPRNLSDRPQLQPSYLRSSTIHTPRDLDRGTTLYSSNPATPFQGRRPVSRGQEYVPLRPHGGMAHEGEQQRRNPARTHAYAEPRGYHERVDPAPVPYRYPERASVGPIFSRGLMTRRPVMTHAPASRRRITPQQLNQENSGDVENELMREEMVAAGMRYAEDEQQDTMDETPPRLGRFERRALG</sequence>
<dbReference type="Proteomes" id="UP000799428">
    <property type="component" value="Unassembled WGS sequence"/>
</dbReference>
<feature type="compositionally biased region" description="Polar residues" evidence="1">
    <location>
        <begin position="515"/>
        <end position="529"/>
    </location>
</feature>
<feature type="compositionally biased region" description="Polar residues" evidence="1">
    <location>
        <begin position="374"/>
        <end position="394"/>
    </location>
</feature>
<dbReference type="EMBL" id="MU005776">
    <property type="protein sequence ID" value="KAF2706362.1"/>
    <property type="molecule type" value="Genomic_DNA"/>
</dbReference>
<keyword evidence="3" id="KW-1185">Reference proteome</keyword>
<feature type="compositionally biased region" description="Low complexity" evidence="1">
    <location>
        <begin position="1"/>
        <end position="18"/>
    </location>
</feature>
<feature type="compositionally biased region" description="Polar residues" evidence="1">
    <location>
        <begin position="257"/>
        <end position="280"/>
    </location>
</feature>
<feature type="compositionally biased region" description="Polar residues" evidence="1">
    <location>
        <begin position="596"/>
        <end position="619"/>
    </location>
</feature>
<feature type="region of interest" description="Disordered" evidence="1">
    <location>
        <begin position="514"/>
        <end position="535"/>
    </location>
</feature>
<dbReference type="AlphaFoldDB" id="A0A6G1K1H4"/>
<dbReference type="OrthoDB" id="3937309at2759"/>
<feature type="compositionally biased region" description="Basic residues" evidence="1">
    <location>
        <begin position="713"/>
        <end position="725"/>
    </location>
</feature>
<feature type="region of interest" description="Disordered" evidence="1">
    <location>
        <begin position="474"/>
        <end position="498"/>
    </location>
</feature>
<evidence type="ECO:0000313" key="2">
    <source>
        <dbReference type="EMBL" id="KAF2706362.1"/>
    </source>
</evidence>
<evidence type="ECO:0000256" key="1">
    <source>
        <dbReference type="SAM" id="MobiDB-lite"/>
    </source>
</evidence>
<feature type="region of interest" description="Disordered" evidence="1">
    <location>
        <begin position="1"/>
        <end position="33"/>
    </location>
</feature>
<evidence type="ECO:0000313" key="3">
    <source>
        <dbReference type="Proteomes" id="UP000799428"/>
    </source>
</evidence>
<organism evidence="2 3">
    <name type="scientific">Pleomassaria siparia CBS 279.74</name>
    <dbReference type="NCBI Taxonomy" id="1314801"/>
    <lineage>
        <taxon>Eukaryota</taxon>
        <taxon>Fungi</taxon>
        <taxon>Dikarya</taxon>
        <taxon>Ascomycota</taxon>
        <taxon>Pezizomycotina</taxon>
        <taxon>Dothideomycetes</taxon>
        <taxon>Pleosporomycetidae</taxon>
        <taxon>Pleosporales</taxon>
        <taxon>Pleomassariaceae</taxon>
        <taxon>Pleomassaria</taxon>
    </lineage>
</organism>
<feature type="compositionally biased region" description="Polar residues" evidence="1">
    <location>
        <begin position="694"/>
        <end position="712"/>
    </location>
</feature>
<feature type="compositionally biased region" description="Basic and acidic residues" evidence="1">
    <location>
        <begin position="309"/>
        <end position="320"/>
    </location>
</feature>
<name>A0A6G1K1H4_9PLEO</name>
<feature type="region of interest" description="Disordered" evidence="1">
    <location>
        <begin position="552"/>
        <end position="643"/>
    </location>
</feature>
<gene>
    <name evidence="2" type="ORF">K504DRAFT_459655</name>
</gene>
<feature type="region of interest" description="Disordered" evidence="1">
    <location>
        <begin position="895"/>
        <end position="957"/>
    </location>
</feature>
<reference evidence="2" key="1">
    <citation type="journal article" date="2020" name="Stud. Mycol.">
        <title>101 Dothideomycetes genomes: a test case for predicting lifestyles and emergence of pathogens.</title>
        <authorList>
            <person name="Haridas S."/>
            <person name="Albert R."/>
            <person name="Binder M."/>
            <person name="Bloem J."/>
            <person name="Labutti K."/>
            <person name="Salamov A."/>
            <person name="Andreopoulos B."/>
            <person name="Baker S."/>
            <person name="Barry K."/>
            <person name="Bills G."/>
            <person name="Bluhm B."/>
            <person name="Cannon C."/>
            <person name="Castanera R."/>
            <person name="Culley D."/>
            <person name="Daum C."/>
            <person name="Ezra D."/>
            <person name="Gonzalez J."/>
            <person name="Henrissat B."/>
            <person name="Kuo A."/>
            <person name="Liang C."/>
            <person name="Lipzen A."/>
            <person name="Lutzoni F."/>
            <person name="Magnuson J."/>
            <person name="Mondo S."/>
            <person name="Nolan M."/>
            <person name="Ohm R."/>
            <person name="Pangilinan J."/>
            <person name="Park H.-J."/>
            <person name="Ramirez L."/>
            <person name="Alfaro M."/>
            <person name="Sun H."/>
            <person name="Tritt A."/>
            <person name="Yoshinaga Y."/>
            <person name="Zwiers L.-H."/>
            <person name="Turgeon B."/>
            <person name="Goodwin S."/>
            <person name="Spatafora J."/>
            <person name="Crous P."/>
            <person name="Grigoriev I."/>
        </authorList>
    </citation>
    <scope>NUCLEOTIDE SEQUENCE</scope>
    <source>
        <strain evidence="2">CBS 279.74</strain>
    </source>
</reference>
<protein>
    <submittedName>
        <fullName evidence="2">Uncharacterized protein</fullName>
    </submittedName>
</protein>
<feature type="region of interest" description="Disordered" evidence="1">
    <location>
        <begin position="683"/>
        <end position="725"/>
    </location>
</feature>
<accession>A0A6G1K1H4</accession>
<feature type="compositionally biased region" description="Polar residues" evidence="1">
    <location>
        <begin position="770"/>
        <end position="795"/>
    </location>
</feature>
<feature type="compositionally biased region" description="Polar residues" evidence="1">
    <location>
        <begin position="478"/>
        <end position="498"/>
    </location>
</feature>
<feature type="region of interest" description="Disordered" evidence="1">
    <location>
        <begin position="232"/>
        <end position="327"/>
    </location>
</feature>
<proteinExistence type="predicted"/>
<feature type="compositionally biased region" description="Polar residues" evidence="1">
    <location>
        <begin position="904"/>
        <end position="915"/>
    </location>
</feature>
<feature type="region of interest" description="Disordered" evidence="1">
    <location>
        <begin position="167"/>
        <end position="195"/>
    </location>
</feature>
<feature type="region of interest" description="Disordered" evidence="1">
    <location>
        <begin position="750"/>
        <end position="822"/>
    </location>
</feature>
<feature type="region of interest" description="Disordered" evidence="1">
    <location>
        <begin position="367"/>
        <end position="411"/>
    </location>
</feature>